<protein>
    <submittedName>
        <fullName evidence="1">Uncharacterized protein</fullName>
    </submittedName>
</protein>
<sequence length="181" mass="20701">MISVRRDKKVSTIRKRLASVEASQSSITSAENRVKTAQKLLDDITESTRVFELQKSLMISRRRPSTIREDLPELCSLREHLVADQNEQAKYEILRETADTKKTLLRTIQKDFIELLLSSIDEISPFLEGKGDQSRILGKLASPSSISLEQNRNEKEMIIEDRNRILSSSRTARTDIEKLAD</sequence>
<dbReference type="OrthoDB" id="18797at2759"/>
<keyword evidence="2" id="KW-1185">Reference proteome</keyword>
<accession>A0A2V3IRH7</accession>
<dbReference type="AlphaFoldDB" id="A0A2V3IRH7"/>
<evidence type="ECO:0000313" key="2">
    <source>
        <dbReference type="Proteomes" id="UP000247409"/>
    </source>
</evidence>
<gene>
    <name evidence="1" type="ORF">BWQ96_05944</name>
</gene>
<organism evidence="1 2">
    <name type="scientific">Gracilariopsis chorda</name>
    <dbReference type="NCBI Taxonomy" id="448386"/>
    <lineage>
        <taxon>Eukaryota</taxon>
        <taxon>Rhodophyta</taxon>
        <taxon>Florideophyceae</taxon>
        <taxon>Rhodymeniophycidae</taxon>
        <taxon>Gracilariales</taxon>
        <taxon>Gracilariaceae</taxon>
        <taxon>Gracilariopsis</taxon>
    </lineage>
</organism>
<name>A0A2V3IRH7_9FLOR</name>
<proteinExistence type="predicted"/>
<comment type="caution">
    <text evidence="1">The sequence shown here is derived from an EMBL/GenBank/DDBJ whole genome shotgun (WGS) entry which is preliminary data.</text>
</comment>
<evidence type="ECO:0000313" key="1">
    <source>
        <dbReference type="EMBL" id="PXF44317.1"/>
    </source>
</evidence>
<dbReference type="Proteomes" id="UP000247409">
    <property type="component" value="Unassembled WGS sequence"/>
</dbReference>
<reference evidence="1 2" key="1">
    <citation type="journal article" date="2018" name="Mol. Biol. Evol.">
        <title>Analysis of the draft genome of the red seaweed Gracilariopsis chorda provides insights into genome size evolution in Rhodophyta.</title>
        <authorList>
            <person name="Lee J."/>
            <person name="Yang E.C."/>
            <person name="Graf L."/>
            <person name="Yang J.H."/>
            <person name="Qiu H."/>
            <person name="Zel Zion U."/>
            <person name="Chan C.X."/>
            <person name="Stephens T.G."/>
            <person name="Weber A.P.M."/>
            <person name="Boo G.H."/>
            <person name="Boo S.M."/>
            <person name="Kim K.M."/>
            <person name="Shin Y."/>
            <person name="Jung M."/>
            <person name="Lee S.J."/>
            <person name="Yim H.S."/>
            <person name="Lee J.H."/>
            <person name="Bhattacharya D."/>
            <person name="Yoon H.S."/>
        </authorList>
    </citation>
    <scope>NUCLEOTIDE SEQUENCE [LARGE SCALE GENOMIC DNA]</scope>
    <source>
        <strain evidence="1 2">SKKU-2015</strain>
        <tissue evidence="1">Whole body</tissue>
    </source>
</reference>
<dbReference type="EMBL" id="NBIV01000095">
    <property type="protein sequence ID" value="PXF44317.1"/>
    <property type="molecule type" value="Genomic_DNA"/>
</dbReference>